<name>N6W341_9GAMM</name>
<dbReference type="OrthoDB" id="6358750at2"/>
<evidence type="ECO:0000313" key="1">
    <source>
        <dbReference type="EMBL" id="ENO14524.2"/>
    </source>
</evidence>
<comment type="caution">
    <text evidence="1">The sequence shown here is derived from an EMBL/GenBank/DDBJ whole genome shotgun (WGS) entry which is preliminary data.</text>
</comment>
<protein>
    <submittedName>
        <fullName evidence="1">Uncharacterized protein</fullName>
    </submittedName>
</protein>
<keyword evidence="2" id="KW-1185">Reference proteome</keyword>
<dbReference type="HOGENOM" id="CLU_796621_0_0_6"/>
<accession>N6W341</accession>
<evidence type="ECO:0000313" key="2">
    <source>
        <dbReference type="Proteomes" id="UP000013165"/>
    </source>
</evidence>
<organism evidence="1 2">
    <name type="scientific">Marinobacter nanhaiticus D15-8W</name>
    <dbReference type="NCBI Taxonomy" id="626887"/>
    <lineage>
        <taxon>Bacteria</taxon>
        <taxon>Pseudomonadati</taxon>
        <taxon>Pseudomonadota</taxon>
        <taxon>Gammaproteobacteria</taxon>
        <taxon>Pseudomonadales</taxon>
        <taxon>Marinobacteraceae</taxon>
        <taxon>Marinobacter</taxon>
    </lineage>
</organism>
<dbReference type="STRING" id="626887.J057_13842"/>
<dbReference type="Proteomes" id="UP000013165">
    <property type="component" value="Unassembled WGS sequence"/>
</dbReference>
<sequence length="385" mass="41794">MMATVVAHAELKPISDEAMSEVTGQAFVSVDRQYHPSPDNDTSYTRVNLGMDIELQANADTFELGRYEREGEKEGSSDVLIDNFSLGYIYDSAYFERNPDAARQVKADGSPYRDGEIVPFKISNPYFEFAYDEGTEEIVGFRFGFGEAEGVLSGAIQQLTGNISIDILDRGEGLAAADSQGNLFDQMVGFLTPVLAGSSPLRTKAKLVQGDPDRPDYGALDPVRSEYIGVPNGESFVLEDVNFLVAGLIDIISPTLSSELYTENCSLLSGCDVVVVAQQCEVLGIEACFDLGIYNSMPVGEIEEVNGRRQITGPSDGAFISIQTKDLEYLADVAKTNPTPEDFIRATAGAFFNIPNGAVTVNLEEALTGIEGQRREYIDRGVGLF</sequence>
<gene>
    <name evidence="1" type="ORF">J057_13842</name>
</gene>
<proteinExistence type="predicted"/>
<dbReference type="AlphaFoldDB" id="N6W341"/>
<dbReference type="EMBL" id="APLQ01000012">
    <property type="protein sequence ID" value="ENO14524.2"/>
    <property type="molecule type" value="Genomic_DNA"/>
</dbReference>
<dbReference type="PATRIC" id="fig|626887.3.peg.2768"/>
<dbReference type="eggNOG" id="ENOG50339U3">
    <property type="taxonomic scope" value="Bacteria"/>
</dbReference>
<reference evidence="1 2" key="1">
    <citation type="journal article" date="2013" name="Genome Announc.">
        <title>Genome Sequence of the Polycyclic Aromatic Hydrocarbon-Degrading Bacterium Strain Marinobacter nanhaiticus D15-8WT.</title>
        <authorList>
            <person name="Cui Z."/>
            <person name="Gao W."/>
            <person name="Li Q."/>
            <person name="Xu G."/>
            <person name="Zheng L."/>
        </authorList>
    </citation>
    <scope>NUCLEOTIDE SEQUENCE [LARGE SCALE GENOMIC DNA]</scope>
    <source>
        <strain evidence="1 2">D15-8W</strain>
    </source>
</reference>